<dbReference type="Gene3D" id="3.10.50.10">
    <property type="match status" value="2"/>
</dbReference>
<evidence type="ECO:0000256" key="2">
    <source>
        <dbReference type="ARBA" id="ARBA00022801"/>
    </source>
</evidence>
<dbReference type="GO" id="GO:0005975">
    <property type="term" value="P:carbohydrate metabolic process"/>
    <property type="evidence" value="ECO:0007669"/>
    <property type="project" value="InterPro"/>
</dbReference>
<dbReference type="PANTHER" id="PTHR11177">
    <property type="entry name" value="CHITINASE"/>
    <property type="match status" value="1"/>
</dbReference>
<dbReference type="PROSITE" id="PS51910">
    <property type="entry name" value="GH18_2"/>
    <property type="match status" value="2"/>
</dbReference>
<reference evidence="8" key="1">
    <citation type="journal article" date="2020" name="J Insects Food Feed">
        <title>The yellow mealworm (Tenebrio molitor) genome: a resource for the emerging insects as food and feed industry.</title>
        <authorList>
            <person name="Eriksson T."/>
            <person name="Andere A."/>
            <person name="Kelstrup H."/>
            <person name="Emery V."/>
            <person name="Picard C."/>
        </authorList>
    </citation>
    <scope>NUCLEOTIDE SEQUENCE</scope>
    <source>
        <strain evidence="8">Stoneville</strain>
        <tissue evidence="8">Whole head</tissue>
    </source>
</reference>
<evidence type="ECO:0000256" key="4">
    <source>
        <dbReference type="ARBA" id="ARBA00023180"/>
    </source>
</evidence>
<dbReference type="InterPro" id="IPR050314">
    <property type="entry name" value="Glycosyl_Hydrlase_18"/>
</dbReference>
<dbReference type="PANTHER" id="PTHR11177:SF360">
    <property type="entry name" value="CHITINASE 4-RELATED"/>
    <property type="match status" value="1"/>
</dbReference>
<dbReference type="SUPFAM" id="SSF51445">
    <property type="entry name" value="(Trans)glycosidases"/>
    <property type="match status" value="2"/>
</dbReference>
<keyword evidence="3" id="KW-1015">Disulfide bond</keyword>
<dbReference type="EMBL" id="JABDTM020023614">
    <property type="protein sequence ID" value="KAH0815063.1"/>
    <property type="molecule type" value="Genomic_DNA"/>
</dbReference>
<keyword evidence="1" id="KW-0732">Signal</keyword>
<dbReference type="Pfam" id="PF00704">
    <property type="entry name" value="Glyco_hydro_18"/>
    <property type="match status" value="2"/>
</dbReference>
<evidence type="ECO:0000256" key="6">
    <source>
        <dbReference type="RuleBase" id="RU000489"/>
    </source>
</evidence>
<keyword evidence="5 6" id="KW-0326">Glycosidase</keyword>
<name>A0A8J6LCT0_TENMO</name>
<reference evidence="8" key="2">
    <citation type="submission" date="2021-08" db="EMBL/GenBank/DDBJ databases">
        <authorList>
            <person name="Eriksson T."/>
        </authorList>
    </citation>
    <scope>NUCLEOTIDE SEQUENCE</scope>
    <source>
        <strain evidence="8">Stoneville</strain>
        <tissue evidence="8">Whole head</tissue>
    </source>
</reference>
<keyword evidence="9" id="KW-1185">Reference proteome</keyword>
<evidence type="ECO:0000256" key="3">
    <source>
        <dbReference type="ARBA" id="ARBA00023157"/>
    </source>
</evidence>
<dbReference type="GO" id="GO:0004568">
    <property type="term" value="F:chitinase activity"/>
    <property type="evidence" value="ECO:0007669"/>
    <property type="project" value="TreeGrafter"/>
</dbReference>
<dbReference type="FunFam" id="3.20.20.80:FF:000007">
    <property type="entry name" value="Acidic mammalian chitinase"/>
    <property type="match status" value="1"/>
</dbReference>
<dbReference type="PROSITE" id="PS01095">
    <property type="entry name" value="GH18_1"/>
    <property type="match status" value="2"/>
</dbReference>
<dbReference type="InterPro" id="IPR011583">
    <property type="entry name" value="Chitinase_II/V-like_cat"/>
</dbReference>
<organism evidence="8 9">
    <name type="scientific">Tenebrio molitor</name>
    <name type="common">Yellow mealworm beetle</name>
    <dbReference type="NCBI Taxonomy" id="7067"/>
    <lineage>
        <taxon>Eukaryota</taxon>
        <taxon>Metazoa</taxon>
        <taxon>Ecdysozoa</taxon>
        <taxon>Arthropoda</taxon>
        <taxon>Hexapoda</taxon>
        <taxon>Insecta</taxon>
        <taxon>Pterygota</taxon>
        <taxon>Neoptera</taxon>
        <taxon>Endopterygota</taxon>
        <taxon>Coleoptera</taxon>
        <taxon>Polyphaga</taxon>
        <taxon>Cucujiformia</taxon>
        <taxon>Tenebrionidae</taxon>
        <taxon>Tenebrio</taxon>
    </lineage>
</organism>
<dbReference type="InterPro" id="IPR017853">
    <property type="entry name" value="GH"/>
</dbReference>
<evidence type="ECO:0000259" key="7">
    <source>
        <dbReference type="PROSITE" id="PS51910"/>
    </source>
</evidence>
<feature type="domain" description="GH18" evidence="7">
    <location>
        <begin position="4"/>
        <end position="336"/>
    </location>
</feature>
<keyword evidence="4" id="KW-0325">Glycoprotein</keyword>
<keyword evidence="2 6" id="KW-0378">Hydrolase</keyword>
<gene>
    <name evidence="8" type="ORF">GEV33_007726</name>
</gene>
<dbReference type="Proteomes" id="UP000719412">
    <property type="component" value="Unassembled WGS sequence"/>
</dbReference>
<feature type="domain" description="GH18" evidence="7">
    <location>
        <begin position="458"/>
        <end position="799"/>
    </location>
</feature>
<dbReference type="Gene3D" id="3.20.20.80">
    <property type="entry name" value="Glycosidases"/>
    <property type="match status" value="2"/>
</dbReference>
<dbReference type="InterPro" id="IPR001579">
    <property type="entry name" value="Glyco_hydro_18_chit_AS"/>
</dbReference>
<proteinExistence type="predicted"/>
<sequence>MLLNKIVGYYKSWDPTSPTPENIDRAYNYIIYAFLSVDNHGNLDFHGDEGVNINTIRRLRSFNSGRKLLLSVGGWNVGSVKFSNIAADRRKVETMADSALSLMQQYSFDGLDIDWEYPAQNGGSPADRHNFVNMLRIIRNKFARWGSYLLTIAVSPLADPSSYDIRAIADSVDFINVMTYDFHQASQGRTGHNAPLYASSSDSQWEKENSNCKVAIQKWCCEAPPSKIVMGLAFYGQRYRLTSGSKGVGAPAQGASEDTMTYKQIAGLRWTKCWDSYSKVPYKYSANEWIGYDDADSIAEKVRFARANRLGGVMVWTINDDNGDLIRAIKIVGCQQGDPCGPMAFSLTVHPIVESITTELNVWYLDDATIADVPDIVFENFKRIINTAKERALSSIHISSSLEPCGLLRDDGKRPDAILIPWSKGQRLIWDVTCVDTLADSCIRKTSIIAGSAAEEANKVFCYYETWNEGIFGPDDIDVNICTHINYAFMGINEDGSLRLDGSDSMLKSLSGLKSKNPDLKLILSVGGWNEGSTPFSNVAADAEKKANMADSTLWYLQTYNFDGLDIDWEYPGQRGGTPADQENFIDMLWVLRGKFNDNGGYLLTTAVSNDPDAGAYNIGAISEVVDYINLMTYDFHGDAGGKTGQNSPLYASSTDSDWEKSHANCAAAVDNWLNRGAALDKIVLGLGFYGHGYTLADPNNHGVGAPTVGGGEGGSYDHICSLVDGWTEVWDDEQEVPYKYSGDQWIGFDNPRSIGLKVQFAKSRNLGGVMMWALDQDDKDGSCGTTLLQSVKDNFPRKPKHFPRQLLAESARAFEKENFCGTKELNIFSPFGCKRYLKLKRTCTRTGRRKANGGSSTSTTDLLQVPKIARFSNTRFSGWSTFFPSSERSLCEEGHRIEEWYSGADPIQSSPPPPEGQHSPAVKQPFFFFSRSYHGEALSRDKTDKACSTFPNQPFTDKNLRSLEPRRRFHVSIPEPHRAGLRSASANGCNLTVASPEIY</sequence>
<dbReference type="GO" id="GO:0005576">
    <property type="term" value="C:extracellular region"/>
    <property type="evidence" value="ECO:0007669"/>
    <property type="project" value="TreeGrafter"/>
</dbReference>
<dbReference type="FunFam" id="3.10.50.10:FF:000003">
    <property type="entry name" value="Class V chitinase CHIT5b"/>
    <property type="match status" value="1"/>
</dbReference>
<evidence type="ECO:0000256" key="1">
    <source>
        <dbReference type="ARBA" id="ARBA00022729"/>
    </source>
</evidence>
<dbReference type="InterPro" id="IPR001223">
    <property type="entry name" value="Glyco_hydro18_cat"/>
</dbReference>
<dbReference type="SMART" id="SM00636">
    <property type="entry name" value="Glyco_18"/>
    <property type="match status" value="2"/>
</dbReference>
<dbReference type="AlphaFoldDB" id="A0A8J6LCT0"/>
<dbReference type="GO" id="GO:0008061">
    <property type="term" value="F:chitin binding"/>
    <property type="evidence" value="ECO:0007669"/>
    <property type="project" value="InterPro"/>
</dbReference>
<dbReference type="SUPFAM" id="SSF54556">
    <property type="entry name" value="Chitinase insertion domain"/>
    <property type="match status" value="2"/>
</dbReference>
<evidence type="ECO:0000313" key="8">
    <source>
        <dbReference type="EMBL" id="KAH0815063.1"/>
    </source>
</evidence>
<evidence type="ECO:0000256" key="5">
    <source>
        <dbReference type="ARBA" id="ARBA00023295"/>
    </source>
</evidence>
<protein>
    <recommendedName>
        <fullName evidence="7">GH18 domain-containing protein</fullName>
    </recommendedName>
</protein>
<evidence type="ECO:0000313" key="9">
    <source>
        <dbReference type="Proteomes" id="UP000719412"/>
    </source>
</evidence>
<accession>A0A8J6LCT0</accession>
<dbReference type="InterPro" id="IPR029070">
    <property type="entry name" value="Chitinase_insertion_sf"/>
</dbReference>
<dbReference type="GO" id="GO:0006032">
    <property type="term" value="P:chitin catabolic process"/>
    <property type="evidence" value="ECO:0007669"/>
    <property type="project" value="TreeGrafter"/>
</dbReference>
<comment type="caution">
    <text evidence="8">The sequence shown here is derived from an EMBL/GenBank/DDBJ whole genome shotgun (WGS) entry which is preliminary data.</text>
</comment>